<evidence type="ECO:0000256" key="1">
    <source>
        <dbReference type="ARBA" id="ARBA00022491"/>
    </source>
</evidence>
<dbReference type="SMART" id="SM00342">
    <property type="entry name" value="HTH_ARAC"/>
    <property type="match status" value="1"/>
</dbReference>
<name>A0A1G4XJS5_9ENTR</name>
<evidence type="ECO:0000256" key="3">
    <source>
        <dbReference type="ARBA" id="ARBA00023125"/>
    </source>
</evidence>
<accession>A0A1G4XJS5</accession>
<comment type="caution">
    <text evidence="6">The sequence shown here is derived from an EMBL/GenBank/DDBJ whole genome shotgun (WGS) entry which is preliminary data.</text>
</comment>
<dbReference type="Gene3D" id="1.10.10.60">
    <property type="entry name" value="Homeodomain-like"/>
    <property type="match status" value="1"/>
</dbReference>
<dbReference type="InterPro" id="IPR020449">
    <property type="entry name" value="Tscrpt_reg_AraC-type_HTH"/>
</dbReference>
<sequence length="253" mass="28646">MKKTFALDFSHRAVIPYAHDYRHGEHEHWHTHPCDQLIHTLSGVIRVETQQGMWIVPPGRGVWIPAQVSHALRIDGEVQARGVFVEPLARADLPVVCQVVRVSDLLRALILNALELPQAYQAGSRAERIYELILDEIRLMNTLPFCLPEPSSARLKQLCDAVRRDPAGEWTLENAARQVNMSGRTLSRHFYQQTGLQFSEWLRRARLLEALTRLAQGEPVTQVALECGYANPSAFSAMFRRVMGVPPGDYFTS</sequence>
<dbReference type="InterPro" id="IPR009057">
    <property type="entry name" value="Homeodomain-like_sf"/>
</dbReference>
<evidence type="ECO:0000313" key="7">
    <source>
        <dbReference type="Proteomes" id="UP000183569"/>
    </source>
</evidence>
<gene>
    <name evidence="6" type="ORF">SAMN02927897_01017</name>
</gene>
<organism evidence="6 7">
    <name type="scientific">Kosakonia sacchari</name>
    <dbReference type="NCBI Taxonomy" id="1158459"/>
    <lineage>
        <taxon>Bacteria</taxon>
        <taxon>Pseudomonadati</taxon>
        <taxon>Pseudomonadota</taxon>
        <taxon>Gammaproteobacteria</taxon>
        <taxon>Enterobacterales</taxon>
        <taxon>Enterobacteriaceae</taxon>
        <taxon>Kosakonia</taxon>
    </lineage>
</organism>
<dbReference type="Proteomes" id="UP000183569">
    <property type="component" value="Unassembled WGS sequence"/>
</dbReference>
<dbReference type="PROSITE" id="PS00041">
    <property type="entry name" value="HTH_ARAC_FAMILY_1"/>
    <property type="match status" value="1"/>
</dbReference>
<reference evidence="6 7" key="1">
    <citation type="submission" date="2016-10" db="EMBL/GenBank/DDBJ databases">
        <authorList>
            <person name="Varghese N."/>
            <person name="Submissions S."/>
        </authorList>
    </citation>
    <scope>NUCLEOTIDE SEQUENCE [LARGE SCALE GENOMIC DNA]</scope>
    <source>
        <strain evidence="6 7">CGMCC 1.12102</strain>
    </source>
</reference>
<dbReference type="PROSITE" id="PS01124">
    <property type="entry name" value="HTH_ARAC_FAMILY_2"/>
    <property type="match status" value="1"/>
</dbReference>
<keyword evidence="3 6" id="KW-0238">DNA-binding</keyword>
<proteinExistence type="predicted"/>
<dbReference type="PANTHER" id="PTHR11019">
    <property type="entry name" value="HTH-TYPE TRANSCRIPTIONAL REGULATOR NIMR"/>
    <property type="match status" value="1"/>
</dbReference>
<protein>
    <submittedName>
        <fullName evidence="6">AraC-type DNA-binding protein</fullName>
    </submittedName>
</protein>
<dbReference type="PRINTS" id="PR00032">
    <property type="entry name" value="HTHARAC"/>
</dbReference>
<keyword evidence="4" id="KW-0804">Transcription</keyword>
<dbReference type="Gene3D" id="2.60.120.10">
    <property type="entry name" value="Jelly Rolls"/>
    <property type="match status" value="1"/>
</dbReference>
<dbReference type="GO" id="GO:0003700">
    <property type="term" value="F:DNA-binding transcription factor activity"/>
    <property type="evidence" value="ECO:0007669"/>
    <property type="project" value="InterPro"/>
</dbReference>
<keyword evidence="1" id="KW-0678">Repressor</keyword>
<dbReference type="SUPFAM" id="SSF51182">
    <property type="entry name" value="RmlC-like cupins"/>
    <property type="match status" value="1"/>
</dbReference>
<dbReference type="InterPro" id="IPR011051">
    <property type="entry name" value="RmlC_Cupin_sf"/>
</dbReference>
<dbReference type="InterPro" id="IPR013096">
    <property type="entry name" value="Cupin_2"/>
</dbReference>
<dbReference type="InterPro" id="IPR014710">
    <property type="entry name" value="RmlC-like_jellyroll"/>
</dbReference>
<evidence type="ECO:0000259" key="5">
    <source>
        <dbReference type="PROSITE" id="PS01124"/>
    </source>
</evidence>
<dbReference type="Pfam" id="PF12833">
    <property type="entry name" value="HTH_18"/>
    <property type="match status" value="1"/>
</dbReference>
<dbReference type="InterPro" id="IPR018060">
    <property type="entry name" value="HTH_AraC"/>
</dbReference>
<evidence type="ECO:0000313" key="6">
    <source>
        <dbReference type="EMBL" id="SCX41350.1"/>
    </source>
</evidence>
<dbReference type="EMBL" id="FMUI01000002">
    <property type="protein sequence ID" value="SCX41350.1"/>
    <property type="molecule type" value="Genomic_DNA"/>
</dbReference>
<dbReference type="FunFam" id="1.10.10.60:FF:000132">
    <property type="entry name" value="AraC family transcriptional regulator"/>
    <property type="match status" value="1"/>
</dbReference>
<dbReference type="GeneID" id="23845784"/>
<evidence type="ECO:0000256" key="4">
    <source>
        <dbReference type="ARBA" id="ARBA00023163"/>
    </source>
</evidence>
<dbReference type="Pfam" id="PF07883">
    <property type="entry name" value="Cupin_2"/>
    <property type="match status" value="1"/>
</dbReference>
<evidence type="ECO:0000256" key="2">
    <source>
        <dbReference type="ARBA" id="ARBA00023015"/>
    </source>
</evidence>
<dbReference type="PANTHER" id="PTHR11019:SF159">
    <property type="entry name" value="TRANSCRIPTIONAL REGULATOR-RELATED"/>
    <property type="match status" value="1"/>
</dbReference>
<keyword evidence="2" id="KW-0805">Transcription regulation</keyword>
<dbReference type="AlphaFoldDB" id="A0A1G4XJS5"/>
<dbReference type="RefSeq" id="WP_017455840.1">
    <property type="nucleotide sequence ID" value="NZ_CP016337.1"/>
</dbReference>
<feature type="domain" description="HTH araC/xylS-type" evidence="5">
    <location>
        <begin position="156"/>
        <end position="253"/>
    </location>
</feature>
<dbReference type="SUPFAM" id="SSF46689">
    <property type="entry name" value="Homeodomain-like"/>
    <property type="match status" value="1"/>
</dbReference>
<dbReference type="CDD" id="cd06124">
    <property type="entry name" value="cupin_NimR-like_N"/>
    <property type="match status" value="1"/>
</dbReference>
<dbReference type="InterPro" id="IPR018062">
    <property type="entry name" value="HTH_AraC-typ_CS"/>
</dbReference>
<dbReference type="GO" id="GO:0043565">
    <property type="term" value="F:sequence-specific DNA binding"/>
    <property type="evidence" value="ECO:0007669"/>
    <property type="project" value="InterPro"/>
</dbReference>